<sequence>MATSMAAGMIMEAWLATHPYPDDQSPLPKQSPPAPMNAHIPGSPVPVPHGMVQCLLDELKRHGVEVPAAGAEPPRPAQFTALYRAAIERLEALVARGDGHAPMCKQEVDLLCRCVLSCQTLREAIHCAADFCAMLYPRAGALALEQRAGQAVFQMDSLRRVKSSAACLVDLTGLFFYLLLFGWLVGQPIRPTRVSLAHPRREDALPFLGLFHAPVTSGNPAYGFEFDQALLDRPVVRQATELEAFLKDLPYRLVGAPVEVVSLSQQVRGTLHAALVHGARLPTLAELALRFDVSEPTLRRRLAADGSSYRQLREHSLQDYAEQCLRTTRWSIARLAEQLGFASEAAFRRAFQRWTGHAPTRFRRASQGHPAALR</sequence>
<geneLocation type="plasmid" evidence="6">
    <name>II</name>
</geneLocation>
<proteinExistence type="predicted"/>
<evidence type="ECO:0000313" key="7">
    <source>
        <dbReference type="Proteomes" id="UP000255505"/>
    </source>
</evidence>
<keyword evidence="4" id="KW-0812">Transmembrane</keyword>
<keyword evidence="1" id="KW-0805">Transcription regulation</keyword>
<dbReference type="EMBL" id="LT991977">
    <property type="protein sequence ID" value="SPK75227.1"/>
    <property type="molecule type" value="Genomic_DNA"/>
</dbReference>
<dbReference type="GO" id="GO:0000976">
    <property type="term" value="F:transcription cis-regulatory region binding"/>
    <property type="evidence" value="ECO:0007669"/>
    <property type="project" value="TreeGrafter"/>
</dbReference>
<protein>
    <submittedName>
        <fullName evidence="6">Putative transcriptional regulator AraC family</fullName>
    </submittedName>
</protein>
<dbReference type="PANTHER" id="PTHR47894">
    <property type="entry name" value="HTH-TYPE TRANSCRIPTIONAL REGULATOR GADX"/>
    <property type="match status" value="1"/>
</dbReference>
<dbReference type="InterPro" id="IPR009057">
    <property type="entry name" value="Homeodomain-like_sf"/>
</dbReference>
<dbReference type="Proteomes" id="UP000255505">
    <property type="component" value="Plasmid II"/>
</dbReference>
<evidence type="ECO:0000259" key="5">
    <source>
        <dbReference type="PROSITE" id="PS01124"/>
    </source>
</evidence>
<evidence type="ECO:0000256" key="3">
    <source>
        <dbReference type="ARBA" id="ARBA00023163"/>
    </source>
</evidence>
<reference evidence="6 7" key="1">
    <citation type="submission" date="2018-01" db="EMBL/GenBank/DDBJ databases">
        <authorList>
            <person name="Gaut B.S."/>
            <person name="Morton B.R."/>
            <person name="Clegg M.T."/>
            <person name="Duvall M.R."/>
        </authorList>
    </citation>
    <scope>NUCLEOTIDE SEQUENCE [LARGE SCALE GENOMIC DNA]</scope>
    <source>
        <strain evidence="6">Cupriavidus taiwanensis LMG 19425</strain>
        <plasmid evidence="7">Plasmid ii</plasmid>
    </source>
</reference>
<evidence type="ECO:0000256" key="2">
    <source>
        <dbReference type="ARBA" id="ARBA00023125"/>
    </source>
</evidence>
<dbReference type="PROSITE" id="PS01124">
    <property type="entry name" value="HTH_ARAC_FAMILY_2"/>
    <property type="match status" value="1"/>
</dbReference>
<name>A0A375IKZ8_9BURK</name>
<dbReference type="GO" id="GO:0005829">
    <property type="term" value="C:cytosol"/>
    <property type="evidence" value="ECO:0007669"/>
    <property type="project" value="TreeGrafter"/>
</dbReference>
<dbReference type="SMART" id="SM00342">
    <property type="entry name" value="HTH_ARAC"/>
    <property type="match status" value="1"/>
</dbReference>
<dbReference type="AlphaFoldDB" id="A0A375IKZ8"/>
<keyword evidence="2" id="KW-0238">DNA-binding</keyword>
<keyword evidence="6" id="KW-0614">Plasmid</keyword>
<keyword evidence="4" id="KW-1133">Transmembrane helix</keyword>
<evidence type="ECO:0000313" key="6">
    <source>
        <dbReference type="EMBL" id="SPK75227.1"/>
    </source>
</evidence>
<dbReference type="Pfam" id="PF12833">
    <property type="entry name" value="HTH_18"/>
    <property type="match status" value="1"/>
</dbReference>
<feature type="transmembrane region" description="Helical" evidence="4">
    <location>
        <begin position="165"/>
        <end position="185"/>
    </location>
</feature>
<dbReference type="Pfam" id="PF12625">
    <property type="entry name" value="Arabinose_bd"/>
    <property type="match status" value="1"/>
</dbReference>
<evidence type="ECO:0000256" key="1">
    <source>
        <dbReference type="ARBA" id="ARBA00023015"/>
    </source>
</evidence>
<keyword evidence="3" id="KW-0804">Transcription</keyword>
<organism evidence="6 7">
    <name type="scientific">Cupriavidus taiwanensis</name>
    <dbReference type="NCBI Taxonomy" id="164546"/>
    <lineage>
        <taxon>Bacteria</taxon>
        <taxon>Pseudomonadati</taxon>
        <taxon>Pseudomonadota</taxon>
        <taxon>Betaproteobacteria</taxon>
        <taxon>Burkholderiales</taxon>
        <taxon>Burkholderiaceae</taxon>
        <taxon>Cupriavidus</taxon>
    </lineage>
</organism>
<gene>
    <name evidence="6" type="ORF">CT19425_MP50263</name>
</gene>
<keyword evidence="4" id="KW-0472">Membrane</keyword>
<feature type="domain" description="HTH araC/xylS-type" evidence="5">
    <location>
        <begin position="265"/>
        <end position="365"/>
    </location>
</feature>
<accession>A0A375IKZ8</accession>
<dbReference type="InterPro" id="IPR018060">
    <property type="entry name" value="HTH_AraC"/>
</dbReference>
<dbReference type="PANTHER" id="PTHR47894:SF1">
    <property type="entry name" value="HTH-TYPE TRANSCRIPTIONAL REGULATOR VQSM"/>
    <property type="match status" value="1"/>
</dbReference>
<dbReference type="GO" id="GO:0003700">
    <property type="term" value="F:DNA-binding transcription factor activity"/>
    <property type="evidence" value="ECO:0007669"/>
    <property type="project" value="InterPro"/>
</dbReference>
<dbReference type="SUPFAM" id="SSF46689">
    <property type="entry name" value="Homeodomain-like"/>
    <property type="match status" value="1"/>
</dbReference>
<dbReference type="InterPro" id="IPR032687">
    <property type="entry name" value="AraC-type_N"/>
</dbReference>
<evidence type="ECO:0000256" key="4">
    <source>
        <dbReference type="SAM" id="Phobius"/>
    </source>
</evidence>
<dbReference type="Gene3D" id="1.10.10.60">
    <property type="entry name" value="Homeodomain-like"/>
    <property type="match status" value="1"/>
</dbReference>